<dbReference type="PROSITE" id="PS51094">
    <property type="entry name" value="PTS_EIIA_TYPE_2"/>
    <property type="match status" value="1"/>
</dbReference>
<keyword evidence="6" id="KW-0597">Phosphoprotein</keyword>
<evidence type="ECO:0000256" key="3">
    <source>
        <dbReference type="ARBA" id="ARBA00015565"/>
    </source>
</evidence>
<dbReference type="InterPro" id="IPR050893">
    <property type="entry name" value="Sugar_PTS"/>
</dbReference>
<comment type="function">
    <text evidence="1">The phosphoenolpyruvate-dependent sugar phosphotransferase system (sugar PTS), a major carbohydrate active transport system, catalyzes the phosphorylation of incoming sugar substrates concomitantly with their translocation across the cell membrane. The enzyme II FruAB PTS system is involved in fructose transport.</text>
</comment>
<evidence type="ECO:0000313" key="14">
    <source>
        <dbReference type="Proteomes" id="UP000094023"/>
    </source>
</evidence>
<dbReference type="Proteomes" id="UP000094023">
    <property type="component" value="Unassembled WGS sequence"/>
</dbReference>
<dbReference type="SUPFAM" id="SSF55594">
    <property type="entry name" value="HPr-like"/>
    <property type="match status" value="1"/>
</dbReference>
<dbReference type="PANTHER" id="PTHR30181">
    <property type="entry name" value="MANNITOL PERMEASE IIC COMPONENT"/>
    <property type="match status" value="1"/>
</dbReference>
<keyword evidence="4" id="KW-0813">Transport</keyword>
<dbReference type="CDD" id="cd00211">
    <property type="entry name" value="PTS_IIA_fru"/>
    <property type="match status" value="1"/>
</dbReference>
<dbReference type="InterPro" id="IPR035895">
    <property type="entry name" value="HPr-like_sf"/>
</dbReference>
<comment type="caution">
    <text evidence="13">The sequence shown here is derived from an EMBL/GenBank/DDBJ whole genome shotgun (WGS) entry which is preliminary data.</text>
</comment>
<dbReference type="GO" id="GO:0005886">
    <property type="term" value="C:plasma membrane"/>
    <property type="evidence" value="ECO:0007669"/>
    <property type="project" value="TreeGrafter"/>
</dbReference>
<protein>
    <recommendedName>
        <fullName evidence="3">Multiphosphoryl transfer protein</fullName>
    </recommendedName>
</protein>
<dbReference type="InterPro" id="IPR002114">
    <property type="entry name" value="PTS_HPr_Ser_P_site"/>
</dbReference>
<sequence length="381" mass="41040">MFNLSVQDIHLAATADSKEDAIKQVAAALTDTGYVKDGYVLGMLEREKQAPTFLGNGIAIPHGTTDTRDQVIKTGVTVFQFPKGIDWGDDQIAYIVIGIAAQSNEHLTLLRQLTHVISDETLAQAMAHADSAEELRSILMGEKKIIPLKCDGSMLTLNAEAKTLNALQALNLVHLQDLETVTSAFVSYVLTHKPHYLGQGIWLSDSPEGNLHSAITLATPKHIFNHEEQPVKMLITVSYADEQPTTFLSNINQLLQSQKIDELLKITDANALASLLTGIEDTSADSADGITEEFTIRNPHGLHTRPSTLLVNTIKQFESKITVANLDGAATPVNGRSLMKIVSLGAKKGHRLQINAQGSDAAEAISAIGKAINDGLGEEVA</sequence>
<dbReference type="STRING" id="1354337.M983_0728"/>
<dbReference type="NCBIfam" id="NF008319">
    <property type="entry name" value="PRK11109.1"/>
    <property type="match status" value="1"/>
</dbReference>
<evidence type="ECO:0000256" key="10">
    <source>
        <dbReference type="ARBA" id="ARBA00022777"/>
    </source>
</evidence>
<dbReference type="AlphaFoldDB" id="A0A198GG44"/>
<organism evidence="13 14">
    <name type="scientific">Proteus myxofaciens ATCC 19692</name>
    <dbReference type="NCBI Taxonomy" id="1354337"/>
    <lineage>
        <taxon>Bacteria</taxon>
        <taxon>Pseudomonadati</taxon>
        <taxon>Pseudomonadota</taxon>
        <taxon>Gammaproteobacteria</taxon>
        <taxon>Enterobacterales</taxon>
        <taxon>Morganellaceae</taxon>
        <taxon>Proteus</taxon>
    </lineage>
</organism>
<evidence type="ECO:0000259" key="11">
    <source>
        <dbReference type="PROSITE" id="PS51094"/>
    </source>
</evidence>
<dbReference type="PATRIC" id="fig|1354337.4.peg.742"/>
<evidence type="ECO:0000313" key="13">
    <source>
        <dbReference type="EMBL" id="OAT35191.1"/>
    </source>
</evidence>
<dbReference type="PROSITE" id="PS00589">
    <property type="entry name" value="PTS_HPR_SER"/>
    <property type="match status" value="1"/>
</dbReference>
<dbReference type="Gene3D" id="3.40.930.10">
    <property type="entry name" value="Mannitol-specific EII, Chain A"/>
    <property type="match status" value="1"/>
</dbReference>
<dbReference type="GO" id="GO:0016301">
    <property type="term" value="F:kinase activity"/>
    <property type="evidence" value="ECO:0007669"/>
    <property type="project" value="UniProtKB-KW"/>
</dbReference>
<dbReference type="SUPFAM" id="SSF55804">
    <property type="entry name" value="Phoshotransferase/anion transport protein"/>
    <property type="match status" value="2"/>
</dbReference>
<dbReference type="EMBL" id="LXEN01000031">
    <property type="protein sequence ID" value="OAT35191.1"/>
    <property type="molecule type" value="Genomic_DNA"/>
</dbReference>
<accession>A0A198GG44</accession>
<keyword evidence="10" id="KW-0418">Kinase</keyword>
<evidence type="ECO:0000256" key="8">
    <source>
        <dbReference type="ARBA" id="ARBA00022679"/>
    </source>
</evidence>
<dbReference type="NCBIfam" id="TIGR01003">
    <property type="entry name" value="PTS_HPr_family"/>
    <property type="match status" value="1"/>
</dbReference>
<dbReference type="PROSITE" id="PS00369">
    <property type="entry name" value="PTS_HPR_HIS"/>
    <property type="match status" value="1"/>
</dbReference>
<dbReference type="GO" id="GO:0090563">
    <property type="term" value="F:protein-phosphocysteine-sugar phosphotransferase activity"/>
    <property type="evidence" value="ECO:0007669"/>
    <property type="project" value="TreeGrafter"/>
</dbReference>
<evidence type="ECO:0000259" key="12">
    <source>
        <dbReference type="PROSITE" id="PS51350"/>
    </source>
</evidence>
<evidence type="ECO:0000256" key="7">
    <source>
        <dbReference type="ARBA" id="ARBA00022597"/>
    </source>
</evidence>
<dbReference type="Pfam" id="PF00359">
    <property type="entry name" value="PTS_EIIA_2"/>
    <property type="match status" value="1"/>
</dbReference>
<keyword evidence="5" id="KW-0963">Cytoplasm</keyword>
<evidence type="ECO:0000256" key="9">
    <source>
        <dbReference type="ARBA" id="ARBA00022683"/>
    </source>
</evidence>
<dbReference type="FunFam" id="3.40.930.10:FF:000006">
    <property type="entry name" value="Fructose-specific PTS system IIA component"/>
    <property type="match status" value="1"/>
</dbReference>
<dbReference type="PRINTS" id="PR00107">
    <property type="entry name" value="PHOSPHOCPHPR"/>
</dbReference>
<feature type="domain" description="PTS EIIA type-2" evidence="11">
    <location>
        <begin position="2"/>
        <end position="142"/>
    </location>
</feature>
<keyword evidence="7" id="KW-0762">Sugar transport</keyword>
<keyword evidence="8 13" id="KW-0808">Transferase</keyword>
<reference evidence="13 14" key="1">
    <citation type="submission" date="2016-04" db="EMBL/GenBank/DDBJ databases">
        <title>ATOL: Assembling a taxonomically balanced genome-scale reconstruction of the evolutionary history of the Enterobacteriaceae.</title>
        <authorList>
            <person name="Plunkett G.III."/>
            <person name="Neeno-Eckwall E.C."/>
            <person name="Glasner J.D."/>
            <person name="Perna N.T."/>
        </authorList>
    </citation>
    <scope>NUCLEOTIDE SEQUENCE [LARGE SCALE GENOMIC DNA]</scope>
    <source>
        <strain evidence="13 14">ATCC 19692</strain>
    </source>
</reference>
<dbReference type="InterPro" id="IPR001020">
    <property type="entry name" value="PTS_HPr_His_P_site"/>
</dbReference>
<evidence type="ECO:0000256" key="6">
    <source>
        <dbReference type="ARBA" id="ARBA00022553"/>
    </source>
</evidence>
<proteinExistence type="predicted"/>
<dbReference type="Gene3D" id="3.30.1340.10">
    <property type="entry name" value="HPr-like"/>
    <property type="match status" value="1"/>
</dbReference>
<comment type="subcellular location">
    <subcellularLocation>
        <location evidence="2">Cytoplasm</location>
    </subcellularLocation>
</comment>
<evidence type="ECO:0000256" key="1">
    <source>
        <dbReference type="ARBA" id="ARBA00003136"/>
    </source>
</evidence>
<dbReference type="RefSeq" id="WP_066747191.1">
    <property type="nucleotide sequence ID" value="NZ_LXEN01000031.1"/>
</dbReference>
<dbReference type="InterPro" id="IPR002178">
    <property type="entry name" value="PTS_EIIA_type-2_dom"/>
</dbReference>
<dbReference type="PROSITE" id="PS51350">
    <property type="entry name" value="PTS_HPR_DOM"/>
    <property type="match status" value="1"/>
</dbReference>
<dbReference type="GO" id="GO:0009401">
    <property type="term" value="P:phosphoenolpyruvate-dependent sugar phosphotransferase system"/>
    <property type="evidence" value="ECO:0007669"/>
    <property type="project" value="UniProtKB-KW"/>
</dbReference>
<feature type="domain" description="HPr" evidence="12">
    <location>
        <begin position="289"/>
        <end position="379"/>
    </location>
</feature>
<dbReference type="PROSITE" id="PS00372">
    <property type="entry name" value="PTS_EIIA_TYPE_2_HIS"/>
    <property type="match status" value="1"/>
</dbReference>
<evidence type="ECO:0000256" key="5">
    <source>
        <dbReference type="ARBA" id="ARBA00022490"/>
    </source>
</evidence>
<dbReference type="InterPro" id="IPR000032">
    <property type="entry name" value="HPr-like"/>
</dbReference>
<evidence type="ECO:0000256" key="2">
    <source>
        <dbReference type="ARBA" id="ARBA00004496"/>
    </source>
</evidence>
<name>A0A198GG44_9GAMM</name>
<dbReference type="PANTHER" id="PTHR30181:SF3">
    <property type="entry name" value="MULTIPHOSPHORYL TRANSFER PROTEIN"/>
    <property type="match status" value="1"/>
</dbReference>
<evidence type="ECO:0000256" key="4">
    <source>
        <dbReference type="ARBA" id="ARBA00022448"/>
    </source>
</evidence>
<gene>
    <name evidence="13" type="ORF">M983_0728</name>
</gene>
<dbReference type="OrthoDB" id="1640042at2"/>
<keyword evidence="14" id="KW-1185">Reference proteome</keyword>
<dbReference type="InterPro" id="IPR016152">
    <property type="entry name" value="PTrfase/Anion_transptr"/>
</dbReference>
<dbReference type="Pfam" id="PF00381">
    <property type="entry name" value="PTS-HPr"/>
    <property type="match status" value="1"/>
</dbReference>
<dbReference type="GO" id="GO:0005737">
    <property type="term" value="C:cytoplasm"/>
    <property type="evidence" value="ECO:0007669"/>
    <property type="project" value="UniProtKB-SubCell"/>
</dbReference>
<keyword evidence="9" id="KW-0598">Phosphotransferase system</keyword>